<proteinExistence type="predicted"/>
<dbReference type="OMA" id="PHATHCE"/>
<accession>V4C6D2</accession>
<protein>
    <recommendedName>
        <fullName evidence="4">VWFC domain-containing protein</fullName>
    </recommendedName>
</protein>
<feature type="signal peptide" evidence="1">
    <location>
        <begin position="1"/>
        <end position="16"/>
    </location>
</feature>
<dbReference type="SUPFAM" id="SSF57603">
    <property type="entry name" value="FnI-like domain"/>
    <property type="match status" value="1"/>
</dbReference>
<dbReference type="OrthoDB" id="6042629at2759"/>
<evidence type="ECO:0000313" key="2">
    <source>
        <dbReference type="EMBL" id="ESO97214.1"/>
    </source>
</evidence>
<dbReference type="Gene3D" id="2.10.70.10">
    <property type="entry name" value="Complement Module, domain 1"/>
    <property type="match status" value="1"/>
</dbReference>
<dbReference type="EMBL" id="KB201306">
    <property type="protein sequence ID" value="ESO97214.1"/>
    <property type="molecule type" value="Genomic_DNA"/>
</dbReference>
<reference evidence="2 3" key="1">
    <citation type="journal article" date="2013" name="Nature">
        <title>Insights into bilaterian evolution from three spiralian genomes.</title>
        <authorList>
            <person name="Simakov O."/>
            <person name="Marletaz F."/>
            <person name="Cho S.J."/>
            <person name="Edsinger-Gonzales E."/>
            <person name="Havlak P."/>
            <person name="Hellsten U."/>
            <person name="Kuo D.H."/>
            <person name="Larsson T."/>
            <person name="Lv J."/>
            <person name="Arendt D."/>
            <person name="Savage R."/>
            <person name="Osoegawa K."/>
            <person name="de Jong P."/>
            <person name="Grimwood J."/>
            <person name="Chapman J.A."/>
            <person name="Shapiro H."/>
            <person name="Aerts A."/>
            <person name="Otillar R.P."/>
            <person name="Terry A.Y."/>
            <person name="Boore J.L."/>
            <person name="Grigoriev I.V."/>
            <person name="Lindberg D.R."/>
            <person name="Seaver E.C."/>
            <person name="Weisblat D.A."/>
            <person name="Putnam N.H."/>
            <person name="Rokhsar D.S."/>
        </authorList>
    </citation>
    <scope>NUCLEOTIDE SEQUENCE [LARGE SCALE GENOMIC DNA]</scope>
</reference>
<dbReference type="GO" id="GO:0045202">
    <property type="term" value="C:synapse"/>
    <property type="evidence" value="ECO:0007669"/>
    <property type="project" value="UniProtKB-SubCell"/>
</dbReference>
<dbReference type="GO" id="GO:0032281">
    <property type="term" value="C:AMPA glutamate receptor complex"/>
    <property type="evidence" value="ECO:0007669"/>
    <property type="project" value="TreeGrafter"/>
</dbReference>
<organism evidence="2 3">
    <name type="scientific">Lottia gigantea</name>
    <name type="common">Giant owl limpet</name>
    <dbReference type="NCBI Taxonomy" id="225164"/>
    <lineage>
        <taxon>Eukaryota</taxon>
        <taxon>Metazoa</taxon>
        <taxon>Spiralia</taxon>
        <taxon>Lophotrochozoa</taxon>
        <taxon>Mollusca</taxon>
        <taxon>Gastropoda</taxon>
        <taxon>Patellogastropoda</taxon>
        <taxon>Lottioidea</taxon>
        <taxon>Lottiidae</taxon>
        <taxon>Lottia</taxon>
    </lineage>
</organism>
<dbReference type="GO" id="GO:0030514">
    <property type="term" value="P:negative regulation of BMP signaling pathway"/>
    <property type="evidence" value="ECO:0007669"/>
    <property type="project" value="TreeGrafter"/>
</dbReference>
<dbReference type="HOGENOM" id="CLU_1909053_0_0_1"/>
<dbReference type="KEGG" id="lgi:LOTGIDRAFT_174498"/>
<dbReference type="GeneID" id="20242758"/>
<evidence type="ECO:0008006" key="4">
    <source>
        <dbReference type="Google" id="ProtNLM"/>
    </source>
</evidence>
<gene>
    <name evidence="2" type="ORF">LOTGIDRAFT_174498</name>
</gene>
<dbReference type="PANTHER" id="PTHR46252:SF3">
    <property type="entry name" value="KIELIN_CHORDIN-LIKE PROTEIN"/>
    <property type="match status" value="1"/>
</dbReference>
<dbReference type="GO" id="GO:0005615">
    <property type="term" value="C:extracellular space"/>
    <property type="evidence" value="ECO:0007669"/>
    <property type="project" value="TreeGrafter"/>
</dbReference>
<sequence length="139" mass="15203">MGIYLFSLFGLLCVKGHSLGLDSNKIGQCTYKGQVYNDGEIIPSDPCQPRKCISGYVPLAFVDCINPQCVDFVIKSGECCATCPTGMNCRLPNGTLMPGKEIRIMPDGKTCRCVHTFGFGKEPHNPDALCTFLDRQISM</sequence>
<dbReference type="InterPro" id="IPR042979">
    <property type="entry name" value="VWC2/VWC2L"/>
</dbReference>
<dbReference type="RefSeq" id="XP_009052078.1">
    <property type="nucleotide sequence ID" value="XM_009053830.1"/>
</dbReference>
<feature type="chain" id="PRO_5004718475" description="VWFC domain-containing protein" evidence="1">
    <location>
        <begin position="17"/>
        <end position="139"/>
    </location>
</feature>
<keyword evidence="3" id="KW-1185">Reference proteome</keyword>
<dbReference type="Proteomes" id="UP000030746">
    <property type="component" value="Unassembled WGS sequence"/>
</dbReference>
<dbReference type="Pfam" id="PF23334">
    <property type="entry name" value="VWC2L_2nd"/>
    <property type="match status" value="1"/>
</dbReference>
<dbReference type="AlphaFoldDB" id="V4C6D2"/>
<name>V4C6D2_LOTGI</name>
<dbReference type="CTD" id="20242758"/>
<dbReference type="PANTHER" id="PTHR46252">
    <property type="entry name" value="BRORIN FAMILY MEMBER"/>
    <property type="match status" value="1"/>
</dbReference>
<keyword evidence="1" id="KW-0732">Signal</keyword>
<evidence type="ECO:0000313" key="3">
    <source>
        <dbReference type="Proteomes" id="UP000030746"/>
    </source>
</evidence>
<evidence type="ECO:0000256" key="1">
    <source>
        <dbReference type="SAM" id="SignalP"/>
    </source>
</evidence>